<dbReference type="AlphaFoldDB" id="A0A1H1YKT3"/>
<evidence type="ECO:0000313" key="1">
    <source>
        <dbReference type="EMBL" id="SDT21666.1"/>
    </source>
</evidence>
<organism evidence="1 2">
    <name type="scientific">Pseudomonas prosekii</name>
    <dbReference type="NCBI Taxonomy" id="1148509"/>
    <lineage>
        <taxon>Bacteria</taxon>
        <taxon>Pseudomonadati</taxon>
        <taxon>Pseudomonadota</taxon>
        <taxon>Gammaproteobacteria</taxon>
        <taxon>Pseudomonadales</taxon>
        <taxon>Pseudomonadaceae</taxon>
        <taxon>Pseudomonas</taxon>
    </lineage>
</organism>
<gene>
    <name evidence="1" type="ORF">SAMN05216222_3484</name>
</gene>
<reference evidence="1 2" key="1">
    <citation type="submission" date="2016-10" db="EMBL/GenBank/DDBJ databases">
        <authorList>
            <person name="de Groot N.N."/>
        </authorList>
    </citation>
    <scope>NUCLEOTIDE SEQUENCE [LARGE SCALE GENOMIC DNA]</scope>
    <source>
        <strain evidence="1 2">LMG 26867</strain>
    </source>
</reference>
<evidence type="ECO:0000313" key="2">
    <source>
        <dbReference type="Proteomes" id="UP000198481"/>
    </source>
</evidence>
<accession>A0A1H1YKT3</accession>
<name>A0A1H1YKT3_9PSED</name>
<dbReference type="Proteomes" id="UP000198481">
    <property type="component" value="Chromosome I"/>
</dbReference>
<sequence>MTGLNVQWMLGSGQKIVNSLKAILFDNRT</sequence>
<dbReference type="EMBL" id="LT629762">
    <property type="protein sequence ID" value="SDT21666.1"/>
    <property type="molecule type" value="Genomic_DNA"/>
</dbReference>
<protein>
    <submittedName>
        <fullName evidence="1">Uncharacterized protein</fullName>
    </submittedName>
</protein>
<proteinExistence type="predicted"/>
<dbReference type="STRING" id="1148509.SAMN05216222_3484"/>